<evidence type="ECO:0000256" key="2">
    <source>
        <dbReference type="ARBA" id="ARBA00023125"/>
    </source>
</evidence>
<dbReference type="InterPro" id="IPR029016">
    <property type="entry name" value="GAF-like_dom_sf"/>
</dbReference>
<gene>
    <name evidence="6" type="ORF">GCM10009533_15350</name>
</gene>
<dbReference type="InterPro" id="IPR014757">
    <property type="entry name" value="Tscrpt_reg_IclR_C"/>
</dbReference>
<comment type="caution">
    <text evidence="6">The sequence shown here is derived from an EMBL/GenBank/DDBJ whole genome shotgun (WGS) entry which is preliminary data.</text>
</comment>
<dbReference type="InterPro" id="IPR005471">
    <property type="entry name" value="Tscrpt_reg_IclR_N"/>
</dbReference>
<evidence type="ECO:0000256" key="1">
    <source>
        <dbReference type="ARBA" id="ARBA00023015"/>
    </source>
</evidence>
<dbReference type="SMART" id="SM00346">
    <property type="entry name" value="HTH_ICLR"/>
    <property type="match status" value="1"/>
</dbReference>
<feature type="domain" description="IclR-ED" evidence="5">
    <location>
        <begin position="71"/>
        <end position="255"/>
    </location>
</feature>
<dbReference type="InterPro" id="IPR012794">
    <property type="entry name" value="PcaR_PcaU"/>
</dbReference>
<dbReference type="Gene3D" id="3.30.450.40">
    <property type="match status" value="1"/>
</dbReference>
<evidence type="ECO:0000313" key="6">
    <source>
        <dbReference type="EMBL" id="GAA0517170.1"/>
    </source>
</evidence>
<dbReference type="InterPro" id="IPR036390">
    <property type="entry name" value="WH_DNA-bd_sf"/>
</dbReference>
<dbReference type="EMBL" id="BAAAGS010000007">
    <property type="protein sequence ID" value="GAA0517170.1"/>
    <property type="molecule type" value="Genomic_DNA"/>
</dbReference>
<name>A0ABN1CDS6_SACER</name>
<evidence type="ECO:0000256" key="3">
    <source>
        <dbReference type="ARBA" id="ARBA00023163"/>
    </source>
</evidence>
<accession>A0ABN1CDS6</accession>
<reference evidence="6 7" key="1">
    <citation type="journal article" date="2019" name="Int. J. Syst. Evol. Microbiol.">
        <title>The Global Catalogue of Microorganisms (GCM) 10K type strain sequencing project: providing services to taxonomists for standard genome sequencing and annotation.</title>
        <authorList>
            <consortium name="The Broad Institute Genomics Platform"/>
            <consortium name="The Broad Institute Genome Sequencing Center for Infectious Disease"/>
            <person name="Wu L."/>
            <person name="Ma J."/>
        </authorList>
    </citation>
    <scope>NUCLEOTIDE SEQUENCE [LARGE SCALE GENOMIC DNA]</scope>
    <source>
        <strain evidence="6 7">JCM 10303</strain>
    </source>
</reference>
<protein>
    <submittedName>
        <fullName evidence="6">IclR family transcriptional regulator C-terminal domain-containing protein</fullName>
    </submittedName>
</protein>
<dbReference type="Pfam" id="PF01614">
    <property type="entry name" value="IclR_C"/>
    <property type="match status" value="1"/>
</dbReference>
<sequence length="261" mass="28447">MAEERGEHFVKSFERGLSVLRAFSAEHPELTLSEVAAATGLTRAGARRFLLTLVDLGYLRVEGRRFALTPRVLEFGYAFLSGRPLPKIAEPHLHQLAGELHETTSVAILDGTDIYYVARVPSSRLLSVAITVGTRFPAHATSMGKVLLAGLPGDELARRLDGMELRALTPRTITSREVLTAEIERVRERGWAISDGELEEGLHGVAAPLRDRTARVTAAVNVSLQTHSADESHVRREVVPPLLATASRIEAEVNLQPSAPV</sequence>
<evidence type="ECO:0000259" key="5">
    <source>
        <dbReference type="PROSITE" id="PS51078"/>
    </source>
</evidence>
<dbReference type="RefSeq" id="WP_009942204.1">
    <property type="nucleotide sequence ID" value="NZ_BAAAGS010000007.1"/>
</dbReference>
<dbReference type="NCBIfam" id="TIGR02431">
    <property type="entry name" value="pcaR_pcaU"/>
    <property type="match status" value="1"/>
</dbReference>
<dbReference type="Gene3D" id="1.10.10.10">
    <property type="entry name" value="Winged helix-like DNA-binding domain superfamily/Winged helix DNA-binding domain"/>
    <property type="match status" value="1"/>
</dbReference>
<evidence type="ECO:0000313" key="7">
    <source>
        <dbReference type="Proteomes" id="UP001500729"/>
    </source>
</evidence>
<dbReference type="PANTHER" id="PTHR30136:SF34">
    <property type="entry name" value="TRANSCRIPTIONAL REGULATOR"/>
    <property type="match status" value="1"/>
</dbReference>
<dbReference type="PROSITE" id="PS51078">
    <property type="entry name" value="ICLR_ED"/>
    <property type="match status" value="1"/>
</dbReference>
<dbReference type="SUPFAM" id="SSF55781">
    <property type="entry name" value="GAF domain-like"/>
    <property type="match status" value="1"/>
</dbReference>
<dbReference type="InterPro" id="IPR036388">
    <property type="entry name" value="WH-like_DNA-bd_sf"/>
</dbReference>
<evidence type="ECO:0000259" key="4">
    <source>
        <dbReference type="PROSITE" id="PS51077"/>
    </source>
</evidence>
<feature type="domain" description="HTH iclR-type" evidence="4">
    <location>
        <begin position="10"/>
        <end position="70"/>
    </location>
</feature>
<dbReference type="PROSITE" id="PS51077">
    <property type="entry name" value="HTH_ICLR"/>
    <property type="match status" value="1"/>
</dbReference>
<organism evidence="6 7">
    <name type="scientific">Saccharopolyspora erythraea</name>
    <name type="common">Streptomyces erythraeus</name>
    <dbReference type="NCBI Taxonomy" id="1836"/>
    <lineage>
        <taxon>Bacteria</taxon>
        <taxon>Bacillati</taxon>
        <taxon>Actinomycetota</taxon>
        <taxon>Actinomycetes</taxon>
        <taxon>Pseudonocardiales</taxon>
        <taxon>Pseudonocardiaceae</taxon>
        <taxon>Saccharopolyspora</taxon>
    </lineage>
</organism>
<keyword evidence="3" id="KW-0804">Transcription</keyword>
<dbReference type="InterPro" id="IPR050707">
    <property type="entry name" value="HTH_MetabolicPath_Reg"/>
</dbReference>
<keyword evidence="1" id="KW-0805">Transcription regulation</keyword>
<keyword evidence="2" id="KW-0238">DNA-binding</keyword>
<keyword evidence="7" id="KW-1185">Reference proteome</keyword>
<dbReference type="SUPFAM" id="SSF46785">
    <property type="entry name" value="Winged helix' DNA-binding domain"/>
    <property type="match status" value="1"/>
</dbReference>
<dbReference type="Proteomes" id="UP001500729">
    <property type="component" value="Unassembled WGS sequence"/>
</dbReference>
<dbReference type="Pfam" id="PF09339">
    <property type="entry name" value="HTH_IclR"/>
    <property type="match status" value="1"/>
</dbReference>
<proteinExistence type="predicted"/>
<dbReference type="PANTHER" id="PTHR30136">
    <property type="entry name" value="HELIX-TURN-HELIX TRANSCRIPTIONAL REGULATOR, ICLR FAMILY"/>
    <property type="match status" value="1"/>
</dbReference>